<organism evidence="2 3">
    <name type="scientific">Phytophthora pseudosyringae</name>
    <dbReference type="NCBI Taxonomy" id="221518"/>
    <lineage>
        <taxon>Eukaryota</taxon>
        <taxon>Sar</taxon>
        <taxon>Stramenopiles</taxon>
        <taxon>Oomycota</taxon>
        <taxon>Peronosporomycetes</taxon>
        <taxon>Peronosporales</taxon>
        <taxon>Peronosporaceae</taxon>
        <taxon>Phytophthora</taxon>
    </lineage>
</organism>
<gene>
    <name evidence="2" type="ORF">PHYPSEUDO_012072</name>
</gene>
<feature type="region of interest" description="Disordered" evidence="1">
    <location>
        <begin position="1"/>
        <end position="65"/>
    </location>
</feature>
<reference evidence="2" key="1">
    <citation type="submission" date="2021-02" db="EMBL/GenBank/DDBJ databases">
        <authorList>
            <person name="Palmer J.M."/>
        </authorList>
    </citation>
    <scope>NUCLEOTIDE SEQUENCE</scope>
    <source>
        <strain evidence="2">SCRP734</strain>
    </source>
</reference>
<comment type="caution">
    <text evidence="2">The sequence shown here is derived from an EMBL/GenBank/DDBJ whole genome shotgun (WGS) entry which is preliminary data.</text>
</comment>
<protein>
    <submittedName>
        <fullName evidence="2">Uncharacterized protein</fullName>
    </submittedName>
</protein>
<evidence type="ECO:0000256" key="1">
    <source>
        <dbReference type="SAM" id="MobiDB-lite"/>
    </source>
</evidence>
<dbReference type="Proteomes" id="UP000694044">
    <property type="component" value="Unassembled WGS sequence"/>
</dbReference>
<evidence type="ECO:0000313" key="3">
    <source>
        <dbReference type="Proteomes" id="UP000694044"/>
    </source>
</evidence>
<accession>A0A8T1VA65</accession>
<proteinExistence type="predicted"/>
<evidence type="ECO:0000313" key="2">
    <source>
        <dbReference type="EMBL" id="KAG7377150.1"/>
    </source>
</evidence>
<sequence>MPSLPPASSPTQVTTEPGAPTRINAPPVETSSEPSTPARFVPTPPLADLDMSIGQSPATSGCPAQCNADEFSSGIFVDPASPRAPSSTAEVTVVDGDPAHSLPAALSPGRSISRIRVRKAARMLRTATRKVKRVGPVSRVDLAETRKKKRKAGAPATSPAPPSHSSAGCPVLPSATDQSLAALVMPPPSAAARQRPSDATNTPGDASVAPPQVAPPVSLVADLPANAPVCAEFVAGTPCPLLFSSGR</sequence>
<feature type="compositionally biased region" description="Low complexity" evidence="1">
    <location>
        <begin position="190"/>
        <end position="199"/>
    </location>
</feature>
<dbReference type="AlphaFoldDB" id="A0A8T1VA65"/>
<feature type="region of interest" description="Disordered" evidence="1">
    <location>
        <begin position="127"/>
        <end position="213"/>
    </location>
</feature>
<keyword evidence="3" id="KW-1185">Reference proteome</keyword>
<feature type="compositionally biased region" description="Low complexity" evidence="1">
    <location>
        <begin position="26"/>
        <end position="37"/>
    </location>
</feature>
<name>A0A8T1VA65_9STRA</name>
<dbReference type="EMBL" id="JAGDFM010000568">
    <property type="protein sequence ID" value="KAG7377150.1"/>
    <property type="molecule type" value="Genomic_DNA"/>
</dbReference>